<feature type="region of interest" description="Disordered" evidence="1">
    <location>
        <begin position="1"/>
        <end position="131"/>
    </location>
</feature>
<evidence type="ECO:0000256" key="1">
    <source>
        <dbReference type="SAM" id="MobiDB-lite"/>
    </source>
</evidence>
<feature type="compositionally biased region" description="Polar residues" evidence="1">
    <location>
        <begin position="110"/>
        <end position="124"/>
    </location>
</feature>
<reference evidence="2" key="1">
    <citation type="submission" date="2013-11" db="EMBL/GenBank/DDBJ databases">
        <title>The Genome Sequence of Phytophthora parasitica CJ05E6.</title>
        <authorList>
            <consortium name="The Broad Institute Genomics Platform"/>
            <person name="Russ C."/>
            <person name="Tyler B."/>
            <person name="Panabieres F."/>
            <person name="Shan W."/>
            <person name="Tripathy S."/>
            <person name="Grunwald N."/>
            <person name="Machado M."/>
            <person name="Johnson C.S."/>
            <person name="Arredondo F."/>
            <person name="Hong C."/>
            <person name="Coffey M."/>
            <person name="Young S.K."/>
            <person name="Zeng Q."/>
            <person name="Gargeya S."/>
            <person name="Fitzgerald M."/>
            <person name="Abouelleil A."/>
            <person name="Alvarado L."/>
            <person name="Chapman S.B."/>
            <person name="Gainer-Dewar J."/>
            <person name="Goldberg J."/>
            <person name="Griggs A."/>
            <person name="Gujja S."/>
            <person name="Hansen M."/>
            <person name="Howarth C."/>
            <person name="Imamovic A."/>
            <person name="Ireland A."/>
            <person name="Larimer J."/>
            <person name="McCowan C."/>
            <person name="Murphy C."/>
            <person name="Pearson M."/>
            <person name="Poon T.W."/>
            <person name="Priest M."/>
            <person name="Roberts A."/>
            <person name="Saif S."/>
            <person name="Shea T."/>
            <person name="Sykes S."/>
            <person name="Wortman J."/>
            <person name="Nusbaum C."/>
            <person name="Birren B."/>
        </authorList>
    </citation>
    <scope>NUCLEOTIDE SEQUENCE [LARGE SCALE GENOMIC DNA]</scope>
    <source>
        <strain evidence="2">CJ05E6</strain>
    </source>
</reference>
<accession>W2IA19</accession>
<dbReference type="AlphaFoldDB" id="W2IA19"/>
<proteinExistence type="predicted"/>
<name>W2IA19_PHYNI</name>
<feature type="compositionally biased region" description="Low complexity" evidence="1">
    <location>
        <begin position="41"/>
        <end position="57"/>
    </location>
</feature>
<organism evidence="2">
    <name type="scientific">Phytophthora nicotianae</name>
    <name type="common">Potato buckeye rot agent</name>
    <name type="synonym">Phytophthora parasitica</name>
    <dbReference type="NCBI Taxonomy" id="4792"/>
    <lineage>
        <taxon>Eukaryota</taxon>
        <taxon>Sar</taxon>
        <taxon>Stramenopiles</taxon>
        <taxon>Oomycota</taxon>
        <taxon>Peronosporomycetes</taxon>
        <taxon>Peronosporales</taxon>
        <taxon>Peronosporaceae</taxon>
        <taxon>Phytophthora</taxon>
    </lineage>
</organism>
<evidence type="ECO:0000313" key="2">
    <source>
        <dbReference type="EMBL" id="ETL31036.1"/>
    </source>
</evidence>
<dbReference type="EMBL" id="KI675139">
    <property type="protein sequence ID" value="ETL31036.1"/>
    <property type="molecule type" value="Genomic_DNA"/>
</dbReference>
<dbReference type="VEuPathDB" id="FungiDB:PPTG_20147"/>
<dbReference type="Proteomes" id="UP000053864">
    <property type="component" value="Unassembled WGS sequence"/>
</dbReference>
<feature type="compositionally biased region" description="Polar residues" evidence="1">
    <location>
        <begin position="19"/>
        <end position="31"/>
    </location>
</feature>
<protein>
    <submittedName>
        <fullName evidence="2">Uncharacterized protein</fullName>
    </submittedName>
</protein>
<sequence length="131" mass="13094">MNEMGMTSKASGADMVDGASTTDAESVTDVMNGTKVAQDGSTSGAASVSSAAAQDASDPLGTEDGSVVGVTLDERPSGEPDDGQALTRHEPHGEPAVTETTGEDSAGAQLATTEIVTRTGTATSVPKPRKR</sequence>
<gene>
    <name evidence="2" type="ORF">L916_16053</name>
</gene>